<evidence type="ECO:0000313" key="3">
    <source>
        <dbReference type="Proteomes" id="UP001443563"/>
    </source>
</evidence>
<dbReference type="EMBL" id="JBAMZJ010000037">
    <property type="protein sequence ID" value="KAL0517549.1"/>
    <property type="molecule type" value="Genomic_DNA"/>
</dbReference>
<dbReference type="Proteomes" id="UP001443563">
    <property type="component" value="Unassembled WGS sequence"/>
</dbReference>
<protein>
    <submittedName>
        <fullName evidence="2">Uncharacterized protein</fullName>
    </submittedName>
</protein>
<dbReference type="EMBL" id="JBAMZM010000037">
    <property type="protein sequence ID" value="KAL0493413.1"/>
    <property type="molecule type" value="Genomic_DNA"/>
</dbReference>
<evidence type="ECO:0000313" key="2">
    <source>
        <dbReference type="EMBL" id="KAL0517549.1"/>
    </source>
</evidence>
<keyword evidence="3" id="KW-1185">Reference proteome</keyword>
<comment type="caution">
    <text evidence="2">The sequence shown here is derived from an EMBL/GenBank/DDBJ whole genome shotgun (WGS) entry which is preliminary data.</text>
</comment>
<dbReference type="AlphaFoldDB" id="A0AAW3B9I1"/>
<evidence type="ECO:0000313" key="4">
    <source>
        <dbReference type="Proteomes" id="UP001500493"/>
    </source>
</evidence>
<evidence type="ECO:0000313" key="1">
    <source>
        <dbReference type="EMBL" id="KAL0493413.1"/>
    </source>
</evidence>
<name>A0AAW3B9I1_9TRYP</name>
<gene>
    <name evidence="1" type="ORF">Q4I29_008370</name>
    <name evidence="2" type="ORF">Q4I32_008395</name>
</gene>
<organism evidence="2 4">
    <name type="scientific">Leishmania shawi</name>
    <dbReference type="NCBI Taxonomy" id="5680"/>
    <lineage>
        <taxon>Eukaryota</taxon>
        <taxon>Discoba</taxon>
        <taxon>Euglenozoa</taxon>
        <taxon>Kinetoplastea</taxon>
        <taxon>Metakinetoplastina</taxon>
        <taxon>Trypanosomatida</taxon>
        <taxon>Trypanosomatidae</taxon>
        <taxon>Leishmaniinae</taxon>
        <taxon>Leishmania</taxon>
        <taxon>Leishmania guyanensis species complex</taxon>
    </lineage>
</organism>
<accession>A0AAW3B9I1</accession>
<sequence>MQLAAATEYPLLLTRESMYYTMDRPSRHFPFAGSPSLSAWPSRHGAVTRSAQPPKVAAVHQRGAFICDFGDEKLGIAMNSLRALLSVEDVGPRPVVV</sequence>
<dbReference type="Proteomes" id="UP001500493">
    <property type="component" value="Unassembled WGS sequence"/>
</dbReference>
<proteinExistence type="predicted"/>
<reference evidence="2 3" key="1">
    <citation type="submission" date="2024-02" db="EMBL/GenBank/DDBJ databases">
        <title>FIRST GENOME SEQUENCES OF Leishmania (Viannia) shawi, Leishmania (Viannia) lindenbergi AND Leishmania (Viannia) utingensis.</title>
        <authorList>
            <person name="Resadore F."/>
            <person name="Custodio M.G.F."/>
            <person name="Boite M.C."/>
            <person name="Cupolillo E."/>
            <person name="Ferreira G.E.M."/>
        </authorList>
    </citation>
    <scope>NUCLEOTIDE SEQUENCE</scope>
    <source>
        <strain evidence="1 3">MCEB/BR/1984/M8408</strain>
        <strain evidence="2">MHOM/BR/2013/18 LTA MLF</strain>
    </source>
</reference>